<name>A0ACC1Z2A6_MELAZ</name>
<proteinExistence type="predicted"/>
<gene>
    <name evidence="1" type="ORF">OWV82_002603</name>
</gene>
<dbReference type="Proteomes" id="UP001164539">
    <property type="component" value="Chromosome 1"/>
</dbReference>
<evidence type="ECO:0000313" key="2">
    <source>
        <dbReference type="Proteomes" id="UP001164539"/>
    </source>
</evidence>
<dbReference type="EMBL" id="CM051394">
    <property type="protein sequence ID" value="KAJ4729896.1"/>
    <property type="molecule type" value="Genomic_DNA"/>
</dbReference>
<accession>A0ACC1Z2A6</accession>
<keyword evidence="2" id="KW-1185">Reference proteome</keyword>
<evidence type="ECO:0000313" key="1">
    <source>
        <dbReference type="EMBL" id="KAJ4729896.1"/>
    </source>
</evidence>
<reference evidence="1 2" key="1">
    <citation type="journal article" date="2023" name="Science">
        <title>Complex scaffold remodeling in plant triterpene biosynthesis.</title>
        <authorList>
            <person name="De La Pena R."/>
            <person name="Hodgson H."/>
            <person name="Liu J.C."/>
            <person name="Stephenson M.J."/>
            <person name="Martin A.C."/>
            <person name="Owen C."/>
            <person name="Harkess A."/>
            <person name="Leebens-Mack J."/>
            <person name="Jimenez L.E."/>
            <person name="Osbourn A."/>
            <person name="Sattely E.S."/>
        </authorList>
    </citation>
    <scope>NUCLEOTIDE SEQUENCE [LARGE SCALE GENOMIC DNA]</scope>
    <source>
        <strain evidence="2">cv. JPN11</strain>
        <tissue evidence="1">Leaf</tissue>
    </source>
</reference>
<comment type="caution">
    <text evidence="1">The sequence shown here is derived from an EMBL/GenBank/DDBJ whole genome shotgun (WGS) entry which is preliminary data.</text>
</comment>
<sequence>MITASRCFKYIFRSNPKINVSTATSRRIRSVLFLRRFGDIGRYRYKNLVSPWISPVFATLSKTSGNYQSLVTRASQNEGEVTEEVLNQILATVENDSKSAKEICTAYIEKLCRAGNLSDAVQLLQSLRDKNIYLRTAYNCLLVAAAERNDMVLSIQILKDLLVSSRSLSAACYINFARSFTKTNDCTQLVRFVEEVMDITFLDSIIVVNRIIFAFAESRQIEKALVIFDHIKGLKCKPDLITYNTVLDILGRVGRVNEMLQEFASMKEAGIAPDFISYNTLLNSLRKIGRLDLCSVYFQEMGESGINPDLLTYTALIESFGRSGYVEESLRLFSDMKQRQIRPSIYVYRSLINNLKKMGKVDLAMTLLEEMNSSLSDLAGPKDFKRKARW</sequence>
<protein>
    <submittedName>
        <fullName evidence="1">Pentatricopeptide repeat-containing protein</fullName>
    </submittedName>
</protein>
<organism evidence="1 2">
    <name type="scientific">Melia azedarach</name>
    <name type="common">Chinaberry tree</name>
    <dbReference type="NCBI Taxonomy" id="155640"/>
    <lineage>
        <taxon>Eukaryota</taxon>
        <taxon>Viridiplantae</taxon>
        <taxon>Streptophyta</taxon>
        <taxon>Embryophyta</taxon>
        <taxon>Tracheophyta</taxon>
        <taxon>Spermatophyta</taxon>
        <taxon>Magnoliopsida</taxon>
        <taxon>eudicotyledons</taxon>
        <taxon>Gunneridae</taxon>
        <taxon>Pentapetalae</taxon>
        <taxon>rosids</taxon>
        <taxon>malvids</taxon>
        <taxon>Sapindales</taxon>
        <taxon>Meliaceae</taxon>
        <taxon>Melia</taxon>
    </lineage>
</organism>